<dbReference type="SUPFAM" id="SSF102198">
    <property type="entry name" value="Putative cyclase"/>
    <property type="match status" value="1"/>
</dbReference>
<evidence type="ECO:0008006" key="3">
    <source>
        <dbReference type="Google" id="ProtNLM"/>
    </source>
</evidence>
<accession>A0ABQ6HIY8</accession>
<dbReference type="EMBL" id="BSSV01000007">
    <property type="protein sequence ID" value="GLX86661.1"/>
    <property type="molecule type" value="Genomic_DNA"/>
</dbReference>
<dbReference type="Pfam" id="PF04199">
    <property type="entry name" value="Cyclase"/>
    <property type="match status" value="1"/>
</dbReference>
<sequence length="219" mass="24614">MALIDITVETSQSTFRYRESWGNKISTISSTKNRDNSTVHRLDLCSHSCTYIETSRHKLDNNINLDDIKLDRFHTEVLVFHLPPDDKNCITLENFKKVCSVSEIDIKKGCSILINSGWTFESANHANYLSGAPYFENELTTYLASLELNILAVDTPIIDNQKKPYNAVAGLFDSSPSTLLLAPISLDKSVKFNRKVLLTCFPLKIKNICASPCRAVIHS</sequence>
<comment type="caution">
    <text evidence="1">The sequence shown here is derived from an EMBL/GenBank/DDBJ whole genome shotgun (WGS) entry which is preliminary data.</text>
</comment>
<gene>
    <name evidence="1" type="ORF">tloyanaT_29140</name>
</gene>
<evidence type="ECO:0000313" key="1">
    <source>
        <dbReference type="EMBL" id="GLX86661.1"/>
    </source>
</evidence>
<reference evidence="1 2" key="1">
    <citation type="submission" date="2023-03" db="EMBL/GenBank/DDBJ databases">
        <title>Thalassotalea loyana LMG 22536T draft genome sequence.</title>
        <authorList>
            <person name="Sawabe T."/>
        </authorList>
    </citation>
    <scope>NUCLEOTIDE SEQUENCE [LARGE SCALE GENOMIC DNA]</scope>
    <source>
        <strain evidence="1 2">LMG 22536</strain>
    </source>
</reference>
<proteinExistence type="predicted"/>
<dbReference type="PANTHER" id="PTHR31118:SF12">
    <property type="entry name" value="CYCLASE-LIKE PROTEIN 2"/>
    <property type="match status" value="1"/>
</dbReference>
<protein>
    <recommendedName>
        <fullName evidence="3">Cyclase family protein</fullName>
    </recommendedName>
</protein>
<dbReference type="InterPro" id="IPR037175">
    <property type="entry name" value="KFase_sf"/>
</dbReference>
<dbReference type="InterPro" id="IPR007325">
    <property type="entry name" value="KFase/CYL"/>
</dbReference>
<dbReference type="RefSeq" id="WP_284299906.1">
    <property type="nucleotide sequence ID" value="NZ_BSSV01000007.1"/>
</dbReference>
<organism evidence="1 2">
    <name type="scientific">Thalassotalea loyana</name>
    <dbReference type="NCBI Taxonomy" id="280483"/>
    <lineage>
        <taxon>Bacteria</taxon>
        <taxon>Pseudomonadati</taxon>
        <taxon>Pseudomonadota</taxon>
        <taxon>Gammaproteobacteria</taxon>
        <taxon>Alteromonadales</taxon>
        <taxon>Colwelliaceae</taxon>
        <taxon>Thalassotalea</taxon>
    </lineage>
</organism>
<dbReference type="PANTHER" id="PTHR31118">
    <property type="entry name" value="CYCLASE-LIKE PROTEIN 2"/>
    <property type="match status" value="1"/>
</dbReference>
<name>A0ABQ6HIY8_9GAMM</name>
<dbReference type="Gene3D" id="3.50.30.50">
    <property type="entry name" value="Putative cyclase"/>
    <property type="match status" value="1"/>
</dbReference>
<keyword evidence="2" id="KW-1185">Reference proteome</keyword>
<dbReference type="Proteomes" id="UP001157134">
    <property type="component" value="Unassembled WGS sequence"/>
</dbReference>
<evidence type="ECO:0000313" key="2">
    <source>
        <dbReference type="Proteomes" id="UP001157134"/>
    </source>
</evidence>